<comment type="catalytic activity">
    <reaction evidence="5">
        <text>uridine(2604) in 23S rRNA = pseudouridine(2604) in 23S rRNA</text>
        <dbReference type="Rhea" id="RHEA:38875"/>
        <dbReference type="Rhea" id="RHEA-COMP:10093"/>
        <dbReference type="Rhea" id="RHEA-COMP:10094"/>
        <dbReference type="ChEBI" id="CHEBI:65314"/>
        <dbReference type="ChEBI" id="CHEBI:65315"/>
        <dbReference type="EC" id="5.4.99.21"/>
    </reaction>
</comment>
<accession>A0A7G9TH97</accession>
<evidence type="ECO:0000256" key="2">
    <source>
        <dbReference type="ARBA" id="ARBA00022552"/>
    </source>
</evidence>
<proteinExistence type="inferred from homology"/>
<dbReference type="NCBIfam" id="TIGR00093">
    <property type="entry name" value="pseudouridine synthase"/>
    <property type="match status" value="1"/>
</dbReference>
<keyword evidence="3 7" id="KW-0413">Isomerase</keyword>
<dbReference type="InterPro" id="IPR020094">
    <property type="entry name" value="TruA/RsuA/RluB/E/F_N"/>
</dbReference>
<dbReference type="Gene3D" id="3.10.290.10">
    <property type="entry name" value="RNA-binding S4 domain"/>
    <property type="match status" value="1"/>
</dbReference>
<dbReference type="CDD" id="cd00165">
    <property type="entry name" value="S4"/>
    <property type="match status" value="1"/>
</dbReference>
<dbReference type="InterPro" id="IPR042092">
    <property type="entry name" value="PsdUridine_s_RsuA/RluB/E/F_cat"/>
</dbReference>
<evidence type="ECO:0000313" key="11">
    <source>
        <dbReference type="Proteomes" id="UP000515838"/>
    </source>
</evidence>
<dbReference type="InterPro" id="IPR036986">
    <property type="entry name" value="S4_RNA-bd_sf"/>
</dbReference>
<evidence type="ECO:0000256" key="3">
    <source>
        <dbReference type="ARBA" id="ARBA00023235"/>
    </source>
</evidence>
<dbReference type="CDD" id="cd02870">
    <property type="entry name" value="PseudoU_synth_RsuA_like"/>
    <property type="match status" value="1"/>
</dbReference>
<feature type="compositionally biased region" description="Basic and acidic residues" evidence="8">
    <location>
        <begin position="1"/>
        <end position="12"/>
    </location>
</feature>
<evidence type="ECO:0000256" key="1">
    <source>
        <dbReference type="ARBA" id="ARBA00008348"/>
    </source>
</evidence>
<evidence type="ECO:0000313" key="10">
    <source>
        <dbReference type="EMBL" id="QNN79472.1"/>
    </source>
</evidence>
<dbReference type="Pfam" id="PF00849">
    <property type="entry name" value="PseudoU_synth_2"/>
    <property type="match status" value="1"/>
</dbReference>
<dbReference type="Pfam" id="PF01479">
    <property type="entry name" value="S4"/>
    <property type="match status" value="1"/>
</dbReference>
<dbReference type="GO" id="GO:0160138">
    <property type="term" value="F:23S rRNA pseudouridine(2604) synthase activity"/>
    <property type="evidence" value="ECO:0007669"/>
    <property type="project" value="UniProtKB-EC"/>
</dbReference>
<dbReference type="GO" id="GO:0003723">
    <property type="term" value="F:RNA binding"/>
    <property type="evidence" value="ECO:0007669"/>
    <property type="project" value="UniProtKB-KW"/>
</dbReference>
<dbReference type="EMBL" id="CP060731">
    <property type="protein sequence ID" value="QNN79472.1"/>
    <property type="molecule type" value="Genomic_DNA"/>
</dbReference>
<dbReference type="SUPFAM" id="SSF55120">
    <property type="entry name" value="Pseudouridine synthase"/>
    <property type="match status" value="1"/>
</dbReference>
<dbReference type="PROSITE" id="PS50889">
    <property type="entry name" value="S4"/>
    <property type="match status" value="1"/>
</dbReference>
<gene>
    <name evidence="10" type="ORF">IAE60_08770</name>
</gene>
<dbReference type="PROSITE" id="PS01149">
    <property type="entry name" value="PSI_RSU"/>
    <property type="match status" value="1"/>
</dbReference>
<dbReference type="PANTHER" id="PTHR47683">
    <property type="entry name" value="PSEUDOURIDINE SYNTHASE FAMILY PROTEIN-RELATED"/>
    <property type="match status" value="1"/>
</dbReference>
<feature type="region of interest" description="Disordered" evidence="8">
    <location>
        <begin position="1"/>
        <end position="28"/>
    </location>
</feature>
<dbReference type="InterPro" id="IPR020103">
    <property type="entry name" value="PsdUridine_synth_cat_dom_sf"/>
</dbReference>
<dbReference type="InterPro" id="IPR006145">
    <property type="entry name" value="PsdUridine_synth_RsuA/RluA"/>
</dbReference>
<dbReference type="PANTHER" id="PTHR47683:SF2">
    <property type="entry name" value="RNA-BINDING S4 DOMAIN-CONTAINING PROTEIN"/>
    <property type="match status" value="1"/>
</dbReference>
<dbReference type="InterPro" id="IPR050343">
    <property type="entry name" value="RsuA_PseudoU_synthase"/>
</dbReference>
<organism evidence="10 11">
    <name type="scientific">Pseudoxanthomonas mexicana</name>
    <dbReference type="NCBI Taxonomy" id="128785"/>
    <lineage>
        <taxon>Bacteria</taxon>
        <taxon>Pseudomonadati</taxon>
        <taxon>Pseudomonadota</taxon>
        <taxon>Gammaproteobacteria</taxon>
        <taxon>Lysobacterales</taxon>
        <taxon>Lysobacteraceae</taxon>
        <taxon>Pseudoxanthomonas</taxon>
    </lineage>
</organism>
<dbReference type="SMART" id="SM00363">
    <property type="entry name" value="S4"/>
    <property type="match status" value="1"/>
</dbReference>
<dbReference type="SUPFAM" id="SSF55174">
    <property type="entry name" value="Alpha-L RNA-binding motif"/>
    <property type="match status" value="1"/>
</dbReference>
<sequence>MPASRPPRDPRVPSRTRAPTRDRTQPGVRHGLARVLSKQGVCSRTEAARWIAEGRVSVDGRIVRDPEFPVIAGRAVVRVDGHEPAVAPRHYLMLNKPRGLVTTTRDEQGRDTVYRCLEDAGLPWLAPVGRLDKASEGLLLFTNDPAWAARITDPAQGPDKTYHVQVDRVPDASLLEALRKGVEVDGEHLSARDARLLRAGERNAWLEIVLDEGRNRQIRRLLEAFDVRVLRLVRVAIGPIELGALAKGAWRLLDAHERDALAPTDGR</sequence>
<dbReference type="Proteomes" id="UP000515838">
    <property type="component" value="Chromosome"/>
</dbReference>
<evidence type="ECO:0000259" key="9">
    <source>
        <dbReference type="SMART" id="SM00363"/>
    </source>
</evidence>
<dbReference type="InterPro" id="IPR000748">
    <property type="entry name" value="PsdUridine_synth_RsuA/RluB/E/F"/>
</dbReference>
<dbReference type="Gene3D" id="3.30.70.580">
    <property type="entry name" value="Pseudouridine synthase I, catalytic domain, N-terminal subdomain"/>
    <property type="match status" value="1"/>
</dbReference>
<dbReference type="InterPro" id="IPR018496">
    <property type="entry name" value="PsdUridine_synth_RsuA/RluB_CS"/>
</dbReference>
<dbReference type="RefSeq" id="WP_187574554.1">
    <property type="nucleotide sequence ID" value="NZ_CP060731.1"/>
</dbReference>
<dbReference type="GeneID" id="81471059"/>
<reference evidence="10 11" key="1">
    <citation type="submission" date="2020-08" db="EMBL/GenBank/DDBJ databases">
        <title>Streptomycin Non-resistant strain, P. mexicana.</title>
        <authorList>
            <person name="Ganesh-Kumar S."/>
            <person name="Zhe T."/>
            <person name="Yu Z."/>
            <person name="Min Y."/>
        </authorList>
    </citation>
    <scope>NUCLEOTIDE SEQUENCE [LARGE SCALE GENOMIC DNA]</scope>
    <source>
        <strain evidence="10 11">GTZY2</strain>
    </source>
</reference>
<comment type="similarity">
    <text evidence="1 7">Belongs to the pseudouridine synthase RsuA family.</text>
</comment>
<dbReference type="EC" id="5.4.99.-" evidence="7"/>
<dbReference type="GO" id="GO:0000455">
    <property type="term" value="P:enzyme-directed rRNA pseudouridine synthesis"/>
    <property type="evidence" value="ECO:0007669"/>
    <property type="project" value="UniProtKB-ARBA"/>
</dbReference>
<name>A0A7G9TH97_PSEMX</name>
<dbReference type="AlphaFoldDB" id="A0A7G9TH97"/>
<dbReference type="InterPro" id="IPR002942">
    <property type="entry name" value="S4_RNA-bd"/>
</dbReference>
<evidence type="ECO:0000256" key="6">
    <source>
        <dbReference type="PROSITE-ProRule" id="PRU00182"/>
    </source>
</evidence>
<comment type="catalytic activity">
    <reaction evidence="4">
        <text>uridine(35) in tRNA(Tyr) = pseudouridine(35) in tRNA(Tyr)</text>
        <dbReference type="Rhea" id="RHEA:60556"/>
        <dbReference type="Rhea" id="RHEA-COMP:15607"/>
        <dbReference type="Rhea" id="RHEA-COMP:15608"/>
        <dbReference type="ChEBI" id="CHEBI:65314"/>
        <dbReference type="ChEBI" id="CHEBI:65315"/>
    </reaction>
</comment>
<feature type="domain" description="RNA-binding S4" evidence="9">
    <location>
        <begin position="30"/>
        <end position="90"/>
    </location>
</feature>
<evidence type="ECO:0000256" key="5">
    <source>
        <dbReference type="ARBA" id="ARBA00036535"/>
    </source>
</evidence>
<protein>
    <recommendedName>
        <fullName evidence="7">Pseudouridine synthase</fullName>
        <ecNumber evidence="7">5.4.99.-</ecNumber>
    </recommendedName>
</protein>
<keyword evidence="2" id="KW-0698">rRNA processing</keyword>
<evidence type="ECO:0000256" key="7">
    <source>
        <dbReference type="RuleBase" id="RU003887"/>
    </source>
</evidence>
<evidence type="ECO:0000256" key="4">
    <source>
        <dbReference type="ARBA" id="ARBA00036390"/>
    </source>
</evidence>
<dbReference type="Gene3D" id="3.30.70.1560">
    <property type="entry name" value="Alpha-L RNA-binding motif"/>
    <property type="match status" value="1"/>
</dbReference>
<evidence type="ECO:0000256" key="8">
    <source>
        <dbReference type="SAM" id="MobiDB-lite"/>
    </source>
</evidence>
<keyword evidence="6" id="KW-0694">RNA-binding</keyword>